<dbReference type="Proteomes" id="UP000762676">
    <property type="component" value="Unassembled WGS sequence"/>
</dbReference>
<keyword evidence="2" id="KW-1185">Reference proteome</keyword>
<gene>
    <name evidence="1" type="ORF">ElyMa_003407700</name>
</gene>
<accession>A0AAV4JP91</accession>
<proteinExistence type="predicted"/>
<dbReference type="AlphaFoldDB" id="A0AAV4JP91"/>
<reference evidence="1 2" key="1">
    <citation type="journal article" date="2021" name="Elife">
        <title>Chloroplast acquisition without the gene transfer in kleptoplastic sea slugs, Plakobranchus ocellatus.</title>
        <authorList>
            <person name="Maeda T."/>
            <person name="Takahashi S."/>
            <person name="Yoshida T."/>
            <person name="Shimamura S."/>
            <person name="Takaki Y."/>
            <person name="Nagai Y."/>
            <person name="Toyoda A."/>
            <person name="Suzuki Y."/>
            <person name="Arimoto A."/>
            <person name="Ishii H."/>
            <person name="Satoh N."/>
            <person name="Nishiyama T."/>
            <person name="Hasebe M."/>
            <person name="Maruyama T."/>
            <person name="Minagawa J."/>
            <person name="Obokata J."/>
            <person name="Shigenobu S."/>
        </authorList>
    </citation>
    <scope>NUCLEOTIDE SEQUENCE [LARGE SCALE GENOMIC DNA]</scope>
</reference>
<organism evidence="1 2">
    <name type="scientific">Elysia marginata</name>
    <dbReference type="NCBI Taxonomy" id="1093978"/>
    <lineage>
        <taxon>Eukaryota</taxon>
        <taxon>Metazoa</taxon>
        <taxon>Spiralia</taxon>
        <taxon>Lophotrochozoa</taxon>
        <taxon>Mollusca</taxon>
        <taxon>Gastropoda</taxon>
        <taxon>Heterobranchia</taxon>
        <taxon>Euthyneura</taxon>
        <taxon>Panpulmonata</taxon>
        <taxon>Sacoglossa</taxon>
        <taxon>Placobranchoidea</taxon>
        <taxon>Plakobranchidae</taxon>
        <taxon>Elysia</taxon>
    </lineage>
</organism>
<dbReference type="EMBL" id="BMAT01007015">
    <property type="protein sequence ID" value="GFS24130.1"/>
    <property type="molecule type" value="Genomic_DNA"/>
</dbReference>
<evidence type="ECO:0000313" key="1">
    <source>
        <dbReference type="EMBL" id="GFS24130.1"/>
    </source>
</evidence>
<sequence length="97" mass="10120">MGRCVHMDTVFALVGGGVGEPSVDCTNQGLSLSSVQLHLLATSPPLALAKPVGPGRRASAANSVLNCDCKQRAPTHPPPLFLFVSPKTHLGSLYIFP</sequence>
<name>A0AAV4JP91_9GAST</name>
<protein>
    <submittedName>
        <fullName evidence="1">Uncharacterized protein</fullName>
    </submittedName>
</protein>
<evidence type="ECO:0000313" key="2">
    <source>
        <dbReference type="Proteomes" id="UP000762676"/>
    </source>
</evidence>
<comment type="caution">
    <text evidence="1">The sequence shown here is derived from an EMBL/GenBank/DDBJ whole genome shotgun (WGS) entry which is preliminary data.</text>
</comment>